<evidence type="ECO:0000259" key="5">
    <source>
        <dbReference type="Pfam" id="PF00296"/>
    </source>
</evidence>
<dbReference type="Pfam" id="PF00296">
    <property type="entry name" value="Bac_luciferase"/>
    <property type="match status" value="1"/>
</dbReference>
<evidence type="ECO:0000256" key="2">
    <source>
        <dbReference type="ARBA" id="ARBA00022643"/>
    </source>
</evidence>
<dbReference type="NCBIfam" id="TIGR03619">
    <property type="entry name" value="F420_Rv2161c"/>
    <property type="match status" value="1"/>
</dbReference>
<evidence type="ECO:0000256" key="4">
    <source>
        <dbReference type="ARBA" id="ARBA00023033"/>
    </source>
</evidence>
<accession>A0A937W6F7</accession>
<gene>
    <name evidence="6" type="ORF">FJZ47_21325</name>
</gene>
<evidence type="ECO:0000313" key="6">
    <source>
        <dbReference type="EMBL" id="MBM3226314.1"/>
    </source>
</evidence>
<sequence>MAVTFGCVLSPAIFGPTASPEALRTLTQQAEAMGFDAVWFADHIVIPRQVQSVYPYAADGASPFDPDQPFYEPLSVLNFLAGCTQSIRLGTHVLIIPYRHPVFTAKILATLDVLSGGRLMLGAGVGWMEEEFQALGVSTYAERGAVTNEYLRLFKELWTKDRPHFQGKYCQVSDVGFYPKPVQKPHPPIWIGGHSTPALRRAATLGDGWMPIGLRPQPLLEPAELETKIGQLRTLTRQAGRPEDAVTISFTAPVVLTKTSAPGRPLLQGPPEVVAADLRQYQGLGVRNFNINLPAGSLSAQQEAMEQFIREVVPLVPGE</sequence>
<dbReference type="InterPro" id="IPR050172">
    <property type="entry name" value="SsuD_RutA_monooxygenase"/>
</dbReference>
<dbReference type="EMBL" id="VGLS01000864">
    <property type="protein sequence ID" value="MBM3226314.1"/>
    <property type="molecule type" value="Genomic_DNA"/>
</dbReference>
<dbReference type="AlphaFoldDB" id="A0A937W6F7"/>
<evidence type="ECO:0000256" key="3">
    <source>
        <dbReference type="ARBA" id="ARBA00023002"/>
    </source>
</evidence>
<proteinExistence type="predicted"/>
<feature type="domain" description="Luciferase-like" evidence="5">
    <location>
        <begin position="18"/>
        <end position="261"/>
    </location>
</feature>
<organism evidence="6 7">
    <name type="scientific">Tectimicrobiota bacterium</name>
    <dbReference type="NCBI Taxonomy" id="2528274"/>
    <lineage>
        <taxon>Bacteria</taxon>
        <taxon>Pseudomonadati</taxon>
        <taxon>Nitrospinota/Tectimicrobiota group</taxon>
        <taxon>Candidatus Tectimicrobiota</taxon>
    </lineage>
</organism>
<dbReference type="InterPro" id="IPR011251">
    <property type="entry name" value="Luciferase-like_dom"/>
</dbReference>
<protein>
    <submittedName>
        <fullName evidence="6">LLM class F420-dependent oxidoreductase</fullName>
    </submittedName>
</protein>
<evidence type="ECO:0000313" key="7">
    <source>
        <dbReference type="Proteomes" id="UP000712673"/>
    </source>
</evidence>
<dbReference type="PANTHER" id="PTHR42847:SF4">
    <property type="entry name" value="ALKANESULFONATE MONOOXYGENASE-RELATED"/>
    <property type="match status" value="1"/>
</dbReference>
<dbReference type="Proteomes" id="UP000712673">
    <property type="component" value="Unassembled WGS sequence"/>
</dbReference>
<dbReference type="InterPro" id="IPR019921">
    <property type="entry name" value="Lucif-like_OxRdtase_Rv2161c"/>
</dbReference>
<dbReference type="GO" id="GO:0008726">
    <property type="term" value="F:alkanesulfonate monooxygenase activity"/>
    <property type="evidence" value="ECO:0007669"/>
    <property type="project" value="TreeGrafter"/>
</dbReference>
<dbReference type="PANTHER" id="PTHR42847">
    <property type="entry name" value="ALKANESULFONATE MONOOXYGENASE"/>
    <property type="match status" value="1"/>
</dbReference>
<dbReference type="SUPFAM" id="SSF51679">
    <property type="entry name" value="Bacterial luciferase-like"/>
    <property type="match status" value="1"/>
</dbReference>
<comment type="caution">
    <text evidence="6">The sequence shown here is derived from an EMBL/GenBank/DDBJ whole genome shotgun (WGS) entry which is preliminary data.</text>
</comment>
<dbReference type="Gene3D" id="3.20.20.30">
    <property type="entry name" value="Luciferase-like domain"/>
    <property type="match status" value="1"/>
</dbReference>
<keyword evidence="4" id="KW-0503">Monooxygenase</keyword>
<evidence type="ECO:0000256" key="1">
    <source>
        <dbReference type="ARBA" id="ARBA00022630"/>
    </source>
</evidence>
<dbReference type="InterPro" id="IPR036661">
    <property type="entry name" value="Luciferase-like_sf"/>
</dbReference>
<keyword evidence="2" id="KW-0288">FMN</keyword>
<dbReference type="GO" id="GO:0046306">
    <property type="term" value="P:alkanesulfonate catabolic process"/>
    <property type="evidence" value="ECO:0007669"/>
    <property type="project" value="TreeGrafter"/>
</dbReference>
<keyword evidence="3" id="KW-0560">Oxidoreductase</keyword>
<keyword evidence="1" id="KW-0285">Flavoprotein</keyword>
<reference evidence="6" key="1">
    <citation type="submission" date="2019-03" db="EMBL/GenBank/DDBJ databases">
        <title>Lake Tanganyika Metagenome-Assembled Genomes (MAGs).</title>
        <authorList>
            <person name="Tran P."/>
        </authorList>
    </citation>
    <scope>NUCLEOTIDE SEQUENCE</scope>
    <source>
        <strain evidence="6">K_DeepCast_65m_m2_066</strain>
    </source>
</reference>
<name>A0A937W6F7_UNCTE</name>